<feature type="domain" description="VASt" evidence="4">
    <location>
        <begin position="122"/>
        <end position="284"/>
    </location>
</feature>
<accession>A0ABR2JVD8</accession>
<evidence type="ECO:0000313" key="5">
    <source>
        <dbReference type="EMBL" id="KAK8881840.1"/>
    </source>
</evidence>
<dbReference type="PROSITE" id="PS51778">
    <property type="entry name" value="VAST"/>
    <property type="match status" value="1"/>
</dbReference>
<evidence type="ECO:0000313" key="6">
    <source>
        <dbReference type="Proteomes" id="UP001470230"/>
    </source>
</evidence>
<feature type="transmembrane region" description="Helical" evidence="3">
    <location>
        <begin position="317"/>
        <end position="337"/>
    </location>
</feature>
<gene>
    <name evidence="5" type="ORF">M9Y10_044476</name>
</gene>
<dbReference type="Proteomes" id="UP001470230">
    <property type="component" value="Unassembled WGS sequence"/>
</dbReference>
<dbReference type="EMBL" id="JAPFFF010000009">
    <property type="protein sequence ID" value="KAK8881840.1"/>
    <property type="molecule type" value="Genomic_DNA"/>
</dbReference>
<keyword evidence="2 3" id="KW-0472">Membrane</keyword>
<comment type="caution">
    <text evidence="5">The sequence shown here is derived from an EMBL/GenBank/DDBJ whole genome shotgun (WGS) entry which is preliminary data.</text>
</comment>
<name>A0ABR2JVD8_9EUKA</name>
<proteinExistence type="predicted"/>
<comment type="subcellular location">
    <subcellularLocation>
        <location evidence="1">Membrane</location>
    </subcellularLocation>
</comment>
<protein>
    <recommendedName>
        <fullName evidence="4">VASt domain-containing protein</fullName>
    </recommendedName>
</protein>
<keyword evidence="3" id="KW-1133">Transmembrane helix</keyword>
<keyword evidence="3" id="KW-0812">Transmembrane</keyword>
<keyword evidence="6" id="KW-1185">Reference proteome</keyword>
<organism evidence="5 6">
    <name type="scientific">Tritrichomonas musculus</name>
    <dbReference type="NCBI Taxonomy" id="1915356"/>
    <lineage>
        <taxon>Eukaryota</taxon>
        <taxon>Metamonada</taxon>
        <taxon>Parabasalia</taxon>
        <taxon>Tritrichomonadida</taxon>
        <taxon>Tritrichomonadidae</taxon>
        <taxon>Tritrichomonas</taxon>
    </lineage>
</organism>
<reference evidence="5 6" key="1">
    <citation type="submission" date="2024-04" db="EMBL/GenBank/DDBJ databases">
        <title>Tritrichomonas musculus Genome.</title>
        <authorList>
            <person name="Alves-Ferreira E."/>
            <person name="Grigg M."/>
            <person name="Lorenzi H."/>
            <person name="Galac M."/>
        </authorList>
    </citation>
    <scope>NUCLEOTIDE SEQUENCE [LARGE SCALE GENOMIC DNA]</scope>
    <source>
        <strain evidence="5 6">EAF2021</strain>
    </source>
</reference>
<evidence type="ECO:0000256" key="2">
    <source>
        <dbReference type="ARBA" id="ARBA00023136"/>
    </source>
</evidence>
<evidence type="ECO:0000259" key="4">
    <source>
        <dbReference type="PROSITE" id="PS51778"/>
    </source>
</evidence>
<evidence type="ECO:0000256" key="3">
    <source>
        <dbReference type="SAM" id="Phobius"/>
    </source>
</evidence>
<dbReference type="Pfam" id="PF16016">
    <property type="entry name" value="VASt"/>
    <property type="match status" value="1"/>
</dbReference>
<evidence type="ECO:0000256" key="1">
    <source>
        <dbReference type="ARBA" id="ARBA00004370"/>
    </source>
</evidence>
<feature type="transmembrane region" description="Helical" evidence="3">
    <location>
        <begin position="343"/>
        <end position="361"/>
    </location>
</feature>
<dbReference type="InterPro" id="IPR031968">
    <property type="entry name" value="VASt"/>
</dbReference>
<sequence>MYYLEEIIQRINCFQIQKVSNHGSLILYQTRMAFVYDDGNVDRDFNFEYSNISQIKIDPGILRSMDVLQIDANGRSYKFSGVKDIENAKNLISLLVQHNSKPQNSYGFINTGEAKVEWKDLDDPILFCSYSLPADMKTVSERILGNDFFVELYTTCGSEQIVIDEWSQKNGYQERTIHYQKTINIPFMGKNIIKIAEKQILFIESNRMAMQIVSNLGKTPYADCFDPQVQILFEDKGATVDFLVKFKLVWISEPAFKSIIDSKTTEANHIFYIGFGKQLMRELGGSDVEKVEEKNENDANEENDENEVDEFSKIRKLYKAVIILLLFFLFVAVYYRVRKQESFFFSFWKFILLIVFLVLLVNF</sequence>